<dbReference type="InterPro" id="IPR001584">
    <property type="entry name" value="Integrase_cat-core"/>
</dbReference>
<dbReference type="InterPro" id="IPR054353">
    <property type="entry name" value="IstA-like_C"/>
</dbReference>
<dbReference type="Pfam" id="PF00665">
    <property type="entry name" value="rve"/>
    <property type="match status" value="1"/>
</dbReference>
<sequence length="373" mass="42264">MDFGAGPVIPHPDTGKPQRTWFFLMTLAFSRHAYGEIVTNQKIVTFQECHRRAFEFFGGVPRKVVIDNLKAAILKACVYDPEVQRSYGTFAEGYGFIISPCPPRDPEKKGRVESGVKYVKEAFLPLREFRSLVEGNRQLRQWLLKEAGLRIHGTTGQQPLVAFQTLEKAFLRPLPDVPPETVEWAKGQVYRNNHVRFEKNWYSAPFHLIDQEVWVRAGPRTIQIFHKEELVATHGRCFGQGEHRTVNDHLSPACRAFVDRPPEWCREQAAQIGVCCQEVIERLLSNPRLDCLRTAQRILRFAETHGKESLEEACEQALACNSLRVATVRGILARLASERSGDSAMSPLGEAYQGNGRFVRPNVWITPMAGGQP</sequence>
<name>A0A367Z3I0_9BACT</name>
<comment type="similarity">
    <text evidence="1">Belongs to the transposase IS21/IS408/IS1162 family.</text>
</comment>
<evidence type="ECO:0000313" key="4">
    <source>
        <dbReference type="Proteomes" id="UP000252355"/>
    </source>
</evidence>
<dbReference type="AlphaFoldDB" id="A0A367Z3I0"/>
<dbReference type="SUPFAM" id="SSF53098">
    <property type="entry name" value="Ribonuclease H-like"/>
    <property type="match status" value="1"/>
</dbReference>
<proteinExistence type="inferred from homology"/>
<evidence type="ECO:0000256" key="1">
    <source>
        <dbReference type="ARBA" id="ARBA00009277"/>
    </source>
</evidence>
<evidence type="ECO:0000313" key="3">
    <source>
        <dbReference type="EMBL" id="RCK72664.1"/>
    </source>
</evidence>
<dbReference type="Gene3D" id="3.30.420.10">
    <property type="entry name" value="Ribonuclease H-like superfamily/Ribonuclease H"/>
    <property type="match status" value="1"/>
</dbReference>
<dbReference type="PANTHER" id="PTHR35004">
    <property type="entry name" value="TRANSPOSASE RV3428C-RELATED"/>
    <property type="match status" value="1"/>
</dbReference>
<feature type="domain" description="Integrase catalytic" evidence="2">
    <location>
        <begin position="1"/>
        <end position="167"/>
    </location>
</feature>
<comment type="caution">
    <text evidence="3">The sequence shown here is derived from an EMBL/GenBank/DDBJ whole genome shotgun (WGS) entry which is preliminary data.</text>
</comment>
<dbReference type="EMBL" id="QOQW01000057">
    <property type="protein sequence ID" value="RCK72664.1"/>
    <property type="molecule type" value="Genomic_DNA"/>
</dbReference>
<dbReference type="Proteomes" id="UP000252355">
    <property type="component" value="Unassembled WGS sequence"/>
</dbReference>
<accession>A0A367Z3I0</accession>
<dbReference type="GO" id="GO:0015074">
    <property type="term" value="P:DNA integration"/>
    <property type="evidence" value="ECO:0007669"/>
    <property type="project" value="InterPro"/>
</dbReference>
<dbReference type="NCBIfam" id="NF033546">
    <property type="entry name" value="transpos_IS21"/>
    <property type="match status" value="1"/>
</dbReference>
<dbReference type="InterPro" id="IPR036397">
    <property type="entry name" value="RNaseH_sf"/>
</dbReference>
<organism evidence="3 4">
    <name type="scientific">Candidatus Ozemobacter sibiricus</name>
    <dbReference type="NCBI Taxonomy" id="2268124"/>
    <lineage>
        <taxon>Bacteria</taxon>
        <taxon>Candidatus Ozemobacteria</taxon>
        <taxon>Candidatus Ozemobacterales</taxon>
        <taxon>Candidatus Ozemobacteraceae</taxon>
        <taxon>Candidatus Ozemobacter</taxon>
    </lineage>
</organism>
<dbReference type="Pfam" id="PF22483">
    <property type="entry name" value="Mu-transpos_C_2"/>
    <property type="match status" value="1"/>
</dbReference>
<protein>
    <submittedName>
        <fullName evidence="3">Mobile element protein</fullName>
    </submittedName>
</protein>
<dbReference type="GO" id="GO:0003676">
    <property type="term" value="F:nucleic acid binding"/>
    <property type="evidence" value="ECO:0007669"/>
    <property type="project" value="InterPro"/>
</dbReference>
<evidence type="ECO:0000259" key="2">
    <source>
        <dbReference type="PROSITE" id="PS50994"/>
    </source>
</evidence>
<reference evidence="3 4" key="1">
    <citation type="submission" date="2018-05" db="EMBL/GenBank/DDBJ databases">
        <title>A metagenomic window into the 2 km-deep terrestrial subsurface aquifer revealed taxonomically and functionally diverse microbial community comprising novel uncultured bacterial lineages.</title>
        <authorList>
            <person name="Kadnikov V.V."/>
            <person name="Mardanov A.V."/>
            <person name="Beletsky A.V."/>
            <person name="Banks D."/>
            <person name="Pimenov N.V."/>
            <person name="Frank Y.A."/>
            <person name="Karnachuk O.V."/>
            <person name="Ravin N.V."/>
        </authorList>
    </citation>
    <scope>NUCLEOTIDE SEQUENCE [LARGE SCALE GENOMIC DNA]</scope>
    <source>
        <strain evidence="3">BY5</strain>
    </source>
</reference>
<dbReference type="PROSITE" id="PS50994">
    <property type="entry name" value="INTEGRASE"/>
    <property type="match status" value="1"/>
</dbReference>
<gene>
    <name evidence="3" type="ORF">OZSIB_3366</name>
</gene>
<dbReference type="InterPro" id="IPR012337">
    <property type="entry name" value="RNaseH-like_sf"/>
</dbReference>
<dbReference type="PANTHER" id="PTHR35004:SF8">
    <property type="entry name" value="TRANSPOSASE RV3428C-RELATED"/>
    <property type="match status" value="1"/>
</dbReference>